<accession>A0A1L7CTY8</accession>
<proteinExistence type="predicted"/>
<reference evidence="1 2" key="1">
    <citation type="submission" date="2014-08" db="EMBL/GenBank/DDBJ databases">
        <title>Complete genome sequence of Corynebacterium frankenforstense ST18(T) (=DSM 45800(T)), isolated from raw cow milk.</title>
        <authorList>
            <person name="Ruckert C."/>
            <person name="Albersmeier A."/>
            <person name="Winkler A."/>
            <person name="Lipski A."/>
            <person name="Kalinowski J."/>
        </authorList>
    </citation>
    <scope>NUCLEOTIDE SEQUENCE [LARGE SCALE GENOMIC DNA]</scope>
    <source>
        <strain evidence="1 2">ST18</strain>
    </source>
</reference>
<sequence length="159" mass="16299">MVVLVGTGLAACGDEDAAEKEGLAVTTSQTPDFVPEEAAEKQVNATEDNVEDPGLHLRYTLQGTVSGQAGGSIITVEVENLNDVPVPPDALEKPTLELSDGSTADPMDAEAAGVAGMDGLDRPLGAGATTNLRYPFNVSPGNLSSAKFTLGNVVFEGQL</sequence>
<protein>
    <recommendedName>
        <fullName evidence="3">DUF5067 domain-containing protein</fullName>
    </recommendedName>
</protein>
<name>A0A1L7CTY8_9CORY</name>
<gene>
    <name evidence="1" type="ORF">CFRA_08775</name>
</gene>
<evidence type="ECO:0008006" key="3">
    <source>
        <dbReference type="Google" id="ProtNLM"/>
    </source>
</evidence>
<evidence type="ECO:0000313" key="1">
    <source>
        <dbReference type="EMBL" id="APT89326.1"/>
    </source>
</evidence>
<dbReference type="AlphaFoldDB" id="A0A1L7CTY8"/>
<dbReference type="Proteomes" id="UP000185434">
    <property type="component" value="Chromosome"/>
</dbReference>
<keyword evidence="2" id="KW-1185">Reference proteome</keyword>
<dbReference type="KEGG" id="cfk:CFRA_08775"/>
<evidence type="ECO:0000313" key="2">
    <source>
        <dbReference type="Proteomes" id="UP000185434"/>
    </source>
</evidence>
<dbReference type="EMBL" id="CP009247">
    <property type="protein sequence ID" value="APT89326.1"/>
    <property type="molecule type" value="Genomic_DNA"/>
</dbReference>
<organism evidence="1 2">
    <name type="scientific">Corynebacterium frankenforstense DSM 45800</name>
    <dbReference type="NCBI Taxonomy" id="1437875"/>
    <lineage>
        <taxon>Bacteria</taxon>
        <taxon>Bacillati</taxon>
        <taxon>Actinomycetota</taxon>
        <taxon>Actinomycetes</taxon>
        <taxon>Mycobacteriales</taxon>
        <taxon>Corynebacteriaceae</taxon>
        <taxon>Corynebacterium</taxon>
    </lineage>
</organism>